<keyword evidence="8" id="KW-1015">Disulfide bond</keyword>
<comment type="subcellular location">
    <subcellularLocation>
        <location evidence="1">Membrane</location>
        <topology evidence="1">Multi-pass membrane protein</topology>
    </subcellularLocation>
</comment>
<reference evidence="12 13" key="1">
    <citation type="journal article" date="2016" name="Nat. Commun.">
        <title>Thousands of microbial genomes shed light on interconnected biogeochemical processes in an aquifer system.</title>
        <authorList>
            <person name="Anantharaman K."/>
            <person name="Brown C.T."/>
            <person name="Hug L.A."/>
            <person name="Sharon I."/>
            <person name="Castelle C.J."/>
            <person name="Probst A.J."/>
            <person name="Thomas B.C."/>
            <person name="Singh A."/>
            <person name="Wilkins M.J."/>
            <person name="Karaoz U."/>
            <person name="Brodie E.L."/>
            <person name="Williams K.H."/>
            <person name="Hubbard S.S."/>
            <person name="Banfield J.F."/>
        </authorList>
    </citation>
    <scope>NUCLEOTIDE SEQUENCE [LARGE SCALE GENOMIC DNA]</scope>
</reference>
<evidence type="ECO:0000256" key="2">
    <source>
        <dbReference type="ARBA" id="ARBA00006214"/>
    </source>
</evidence>
<keyword evidence="4" id="KW-0874">Quinone</keyword>
<evidence type="ECO:0000256" key="4">
    <source>
        <dbReference type="ARBA" id="ARBA00022719"/>
    </source>
</evidence>
<evidence type="ECO:0000256" key="6">
    <source>
        <dbReference type="ARBA" id="ARBA00023002"/>
    </source>
</evidence>
<dbReference type="SMART" id="SM00756">
    <property type="entry name" value="VKc"/>
    <property type="match status" value="1"/>
</dbReference>
<feature type="transmembrane region" description="Helical" evidence="10">
    <location>
        <begin position="92"/>
        <end position="112"/>
    </location>
</feature>
<evidence type="ECO:0000256" key="5">
    <source>
        <dbReference type="ARBA" id="ARBA00022989"/>
    </source>
</evidence>
<evidence type="ECO:0000259" key="11">
    <source>
        <dbReference type="SMART" id="SM00756"/>
    </source>
</evidence>
<evidence type="ECO:0000256" key="1">
    <source>
        <dbReference type="ARBA" id="ARBA00004141"/>
    </source>
</evidence>
<feature type="domain" description="Vitamin K epoxide reductase" evidence="11">
    <location>
        <begin position="5"/>
        <end position="138"/>
    </location>
</feature>
<evidence type="ECO:0000313" key="13">
    <source>
        <dbReference type="Proteomes" id="UP000176576"/>
    </source>
</evidence>
<gene>
    <name evidence="12" type="ORF">A3J54_03405</name>
</gene>
<feature type="transmembrane region" description="Helical" evidence="10">
    <location>
        <begin position="118"/>
        <end position="138"/>
    </location>
</feature>
<dbReference type="Proteomes" id="UP000176576">
    <property type="component" value="Unassembled WGS sequence"/>
</dbReference>
<dbReference type="Pfam" id="PF07884">
    <property type="entry name" value="VKOR"/>
    <property type="match status" value="1"/>
</dbReference>
<dbReference type="STRING" id="1802117.A3J54_03405"/>
<dbReference type="AlphaFoldDB" id="A0A1G2GAN1"/>
<dbReference type="CDD" id="cd12916">
    <property type="entry name" value="VKOR_1"/>
    <property type="match status" value="1"/>
</dbReference>
<keyword evidence="5 10" id="KW-1133">Transmembrane helix</keyword>
<evidence type="ECO:0000256" key="3">
    <source>
        <dbReference type="ARBA" id="ARBA00022692"/>
    </source>
</evidence>
<sequence length="155" mass="16554">MKQIPNALLVAFLLVAFIGFIDAAYLTAKHYLGEIPPCSLVNGCETVLTSPYATMGGNIPIALVGAVYYLLLFIGGIIYADTKNVMVLKVTAYFTTAGFATSVILVSLQAFVINALCLYCIASAITSTLLFIFGVVILKKLTQTDSIGSMPVLMR</sequence>
<evidence type="ECO:0000256" key="9">
    <source>
        <dbReference type="ARBA" id="ARBA00023284"/>
    </source>
</evidence>
<organism evidence="12 13">
    <name type="scientific">Candidatus Ryanbacteria bacterium RIFCSPHIGHO2_02_FULL_45_13b</name>
    <dbReference type="NCBI Taxonomy" id="1802117"/>
    <lineage>
        <taxon>Bacteria</taxon>
        <taxon>Candidatus Ryaniibacteriota</taxon>
    </lineage>
</organism>
<dbReference type="InterPro" id="IPR038354">
    <property type="entry name" value="VKOR_sf"/>
</dbReference>
<name>A0A1G2GAN1_9BACT</name>
<comment type="similarity">
    <text evidence="2">Belongs to the VKOR family.</text>
</comment>
<evidence type="ECO:0000256" key="10">
    <source>
        <dbReference type="SAM" id="Phobius"/>
    </source>
</evidence>
<keyword evidence="9" id="KW-0676">Redox-active center</keyword>
<proteinExistence type="inferred from homology"/>
<accession>A0A1G2GAN1</accession>
<dbReference type="Gene3D" id="1.20.1440.130">
    <property type="entry name" value="VKOR domain"/>
    <property type="match status" value="1"/>
</dbReference>
<dbReference type="GO" id="GO:0016020">
    <property type="term" value="C:membrane"/>
    <property type="evidence" value="ECO:0007669"/>
    <property type="project" value="UniProtKB-SubCell"/>
</dbReference>
<dbReference type="GO" id="GO:0048038">
    <property type="term" value="F:quinone binding"/>
    <property type="evidence" value="ECO:0007669"/>
    <property type="project" value="UniProtKB-KW"/>
</dbReference>
<dbReference type="PANTHER" id="PTHR34573">
    <property type="entry name" value="VKC DOMAIN-CONTAINING PROTEIN"/>
    <property type="match status" value="1"/>
</dbReference>
<evidence type="ECO:0000256" key="8">
    <source>
        <dbReference type="ARBA" id="ARBA00023157"/>
    </source>
</evidence>
<protein>
    <recommendedName>
        <fullName evidence="11">Vitamin K epoxide reductase domain-containing protein</fullName>
    </recommendedName>
</protein>
<evidence type="ECO:0000256" key="7">
    <source>
        <dbReference type="ARBA" id="ARBA00023136"/>
    </source>
</evidence>
<dbReference type="EMBL" id="MHNN01000002">
    <property type="protein sequence ID" value="OGZ47315.1"/>
    <property type="molecule type" value="Genomic_DNA"/>
</dbReference>
<feature type="transmembrane region" description="Helical" evidence="10">
    <location>
        <begin position="59"/>
        <end position="80"/>
    </location>
</feature>
<dbReference type="GO" id="GO:0016491">
    <property type="term" value="F:oxidoreductase activity"/>
    <property type="evidence" value="ECO:0007669"/>
    <property type="project" value="UniProtKB-KW"/>
</dbReference>
<dbReference type="InterPro" id="IPR012932">
    <property type="entry name" value="VKOR"/>
</dbReference>
<keyword evidence="6" id="KW-0560">Oxidoreductase</keyword>
<dbReference type="InterPro" id="IPR044698">
    <property type="entry name" value="VKOR/LTO1"/>
</dbReference>
<evidence type="ECO:0000313" key="12">
    <source>
        <dbReference type="EMBL" id="OGZ47315.1"/>
    </source>
</evidence>
<dbReference type="PANTHER" id="PTHR34573:SF1">
    <property type="entry name" value="VITAMIN K EPOXIDE REDUCTASE DOMAIN-CONTAINING PROTEIN"/>
    <property type="match status" value="1"/>
</dbReference>
<keyword evidence="3 10" id="KW-0812">Transmembrane</keyword>
<keyword evidence="7 10" id="KW-0472">Membrane</keyword>
<comment type="caution">
    <text evidence="12">The sequence shown here is derived from an EMBL/GenBank/DDBJ whole genome shotgun (WGS) entry which is preliminary data.</text>
</comment>